<proteinExistence type="inferred from homology"/>
<sequence>MGKFLKNLCAFIIMLTCAGAAHAQSQSPTIAKIQQRGKLLCGYPSGGYLGFFEADDKGNWHGMDADMCRALAVAIFGSADKAAFVPLSWPQRTPALQSGDIDIAFMVSTWTLQRNTELGFDFTLPYLFAGTQFIVKKDLGVTDASQLNGATICTQSGTTGERVALDYLRSKNVTYKVLGAETTDKAREDFAAGRCDVLAGWGPGLATFRAKGLKDPESTVLLPDLLTNELISGMVRQGDEKFKILVTWVTAALIEAEDLGVTSSNVDEMRKSTDPRIGHLLGILPGIGSRFGLRETWAVDVIKSVGNYGEIYERSLGAKSPYQLPRGLNRLWNKGGLLYAPLFD</sequence>
<dbReference type="SMART" id="SM00062">
    <property type="entry name" value="PBPb"/>
    <property type="match status" value="1"/>
</dbReference>
<evidence type="ECO:0000259" key="5">
    <source>
        <dbReference type="SMART" id="SM00062"/>
    </source>
</evidence>
<dbReference type="InterPro" id="IPR051455">
    <property type="entry name" value="Bact_solute-bind_prot3"/>
</dbReference>
<dbReference type="SUPFAM" id="SSF53850">
    <property type="entry name" value="Periplasmic binding protein-like II"/>
    <property type="match status" value="1"/>
</dbReference>
<name>A0A8J2Z0X1_9PROT</name>
<keyword evidence="7" id="KW-1185">Reference proteome</keyword>
<dbReference type="PANTHER" id="PTHR30085:SF7">
    <property type="entry name" value="AMINO-ACID ABC TRANSPORTER-BINDING PROTEIN YHDW-RELATED"/>
    <property type="match status" value="1"/>
</dbReference>
<feature type="signal peptide" evidence="4">
    <location>
        <begin position="1"/>
        <end position="23"/>
    </location>
</feature>
<comment type="similarity">
    <text evidence="1">Belongs to the bacterial solute-binding protein 3 family.</text>
</comment>
<evidence type="ECO:0000256" key="3">
    <source>
        <dbReference type="ARBA" id="ARBA00022729"/>
    </source>
</evidence>
<evidence type="ECO:0000256" key="2">
    <source>
        <dbReference type="ARBA" id="ARBA00022448"/>
    </source>
</evidence>
<gene>
    <name evidence="6" type="ORF">GCM10011611_64380</name>
</gene>
<feature type="chain" id="PRO_5035239162" evidence="4">
    <location>
        <begin position="24"/>
        <end position="344"/>
    </location>
</feature>
<dbReference type="Proteomes" id="UP000646365">
    <property type="component" value="Unassembled WGS sequence"/>
</dbReference>
<dbReference type="Gene3D" id="3.40.190.10">
    <property type="entry name" value="Periplasmic binding protein-like II"/>
    <property type="match status" value="2"/>
</dbReference>
<dbReference type="Pfam" id="PF00497">
    <property type="entry name" value="SBP_bac_3"/>
    <property type="match status" value="1"/>
</dbReference>
<feature type="domain" description="Solute-binding protein family 3/N-terminal" evidence="5">
    <location>
        <begin position="38"/>
        <end position="269"/>
    </location>
</feature>
<evidence type="ECO:0000256" key="1">
    <source>
        <dbReference type="ARBA" id="ARBA00010333"/>
    </source>
</evidence>
<dbReference type="GO" id="GO:0006865">
    <property type="term" value="P:amino acid transport"/>
    <property type="evidence" value="ECO:0007669"/>
    <property type="project" value="TreeGrafter"/>
</dbReference>
<dbReference type="PANTHER" id="PTHR30085">
    <property type="entry name" value="AMINO ACID ABC TRANSPORTER PERMEASE"/>
    <property type="match status" value="1"/>
</dbReference>
<evidence type="ECO:0000313" key="7">
    <source>
        <dbReference type="Proteomes" id="UP000646365"/>
    </source>
</evidence>
<dbReference type="EMBL" id="BMJQ01000029">
    <property type="protein sequence ID" value="GGF49115.1"/>
    <property type="molecule type" value="Genomic_DNA"/>
</dbReference>
<evidence type="ECO:0000313" key="6">
    <source>
        <dbReference type="EMBL" id="GGF49115.1"/>
    </source>
</evidence>
<protein>
    <submittedName>
        <fullName evidence="6">Amino acid ABC transporter substrate-binding protein</fullName>
    </submittedName>
</protein>
<keyword evidence="3 4" id="KW-0732">Signal</keyword>
<dbReference type="InterPro" id="IPR001638">
    <property type="entry name" value="Solute-binding_3/MltF_N"/>
</dbReference>
<dbReference type="AlphaFoldDB" id="A0A8J2Z0X1"/>
<organism evidence="6 7">
    <name type="scientific">Aliidongia dinghuensis</name>
    <dbReference type="NCBI Taxonomy" id="1867774"/>
    <lineage>
        <taxon>Bacteria</taxon>
        <taxon>Pseudomonadati</taxon>
        <taxon>Pseudomonadota</taxon>
        <taxon>Alphaproteobacteria</taxon>
        <taxon>Rhodospirillales</taxon>
        <taxon>Dongiaceae</taxon>
        <taxon>Aliidongia</taxon>
    </lineage>
</organism>
<comment type="caution">
    <text evidence="6">The sequence shown here is derived from an EMBL/GenBank/DDBJ whole genome shotgun (WGS) entry which is preliminary data.</text>
</comment>
<reference evidence="6" key="2">
    <citation type="submission" date="2020-09" db="EMBL/GenBank/DDBJ databases">
        <authorList>
            <person name="Sun Q."/>
            <person name="Zhou Y."/>
        </authorList>
    </citation>
    <scope>NUCLEOTIDE SEQUENCE</scope>
    <source>
        <strain evidence="6">CGMCC 1.15725</strain>
    </source>
</reference>
<reference evidence="6" key="1">
    <citation type="journal article" date="2014" name="Int. J. Syst. Evol. Microbiol.">
        <title>Complete genome sequence of Corynebacterium casei LMG S-19264T (=DSM 44701T), isolated from a smear-ripened cheese.</title>
        <authorList>
            <consortium name="US DOE Joint Genome Institute (JGI-PGF)"/>
            <person name="Walter F."/>
            <person name="Albersmeier A."/>
            <person name="Kalinowski J."/>
            <person name="Ruckert C."/>
        </authorList>
    </citation>
    <scope>NUCLEOTIDE SEQUENCE</scope>
    <source>
        <strain evidence="6">CGMCC 1.15725</strain>
    </source>
</reference>
<accession>A0A8J2Z0X1</accession>
<keyword evidence="2" id="KW-0813">Transport</keyword>
<dbReference type="RefSeq" id="WP_189052316.1">
    <property type="nucleotide sequence ID" value="NZ_BMJQ01000029.1"/>
</dbReference>
<evidence type="ECO:0000256" key="4">
    <source>
        <dbReference type="SAM" id="SignalP"/>
    </source>
</evidence>